<keyword evidence="5 6" id="KW-0472">Membrane</keyword>
<feature type="transmembrane region" description="Helical" evidence="6">
    <location>
        <begin position="189"/>
        <end position="213"/>
    </location>
</feature>
<proteinExistence type="inferred from homology"/>
<dbReference type="Pfam" id="PF01925">
    <property type="entry name" value="TauE"/>
    <property type="match status" value="1"/>
</dbReference>
<feature type="transmembrane region" description="Helical" evidence="6">
    <location>
        <begin position="225"/>
        <end position="248"/>
    </location>
</feature>
<sequence>MILSFFSTQGFIVLEIFMYCLLFGSFTGLISGLLGIGGGIAIVPFLAWLLPLHGMPVETSMQTAIATSLATIIITSLSAIYAQNKRGAIDWKVVKYFTPGIAIGAYFGAHLVHYLTTELLSMVFGGFLLLNGLRMALKLTPNPERKLPSPLPLSLAGSVLGILSTLIGIGGGTFTVPYMLLHNVPMKKAIAFGSTFGLPIAIFGAISFIILGLKNTIPMEGNIGYINIPAFLGISVASLFAAPIGVHLAHTIPTGAMKKTFAVIMLFVGLKMFISAIF</sequence>
<dbReference type="InterPro" id="IPR002781">
    <property type="entry name" value="TM_pro_TauE-like"/>
</dbReference>
<evidence type="ECO:0000256" key="1">
    <source>
        <dbReference type="ARBA" id="ARBA00004141"/>
    </source>
</evidence>
<feature type="transmembrane region" description="Helical" evidence="6">
    <location>
        <begin position="33"/>
        <end position="51"/>
    </location>
</feature>
<keyword evidence="4 6" id="KW-1133">Transmembrane helix</keyword>
<evidence type="ECO:0000256" key="3">
    <source>
        <dbReference type="ARBA" id="ARBA00022692"/>
    </source>
</evidence>
<comment type="caution">
    <text evidence="7">The sequence shown here is derived from an EMBL/GenBank/DDBJ whole genome shotgun (WGS) entry which is preliminary data.</text>
</comment>
<evidence type="ECO:0000256" key="5">
    <source>
        <dbReference type="ARBA" id="ARBA00023136"/>
    </source>
</evidence>
<feature type="transmembrane region" description="Helical" evidence="6">
    <location>
        <begin position="149"/>
        <end position="169"/>
    </location>
</feature>
<feature type="transmembrane region" description="Helical" evidence="6">
    <location>
        <begin position="63"/>
        <end position="81"/>
    </location>
</feature>
<dbReference type="AlphaFoldDB" id="A0AB33Z1V2"/>
<feature type="transmembrane region" description="Helical" evidence="6">
    <location>
        <begin position="93"/>
        <end position="113"/>
    </location>
</feature>
<gene>
    <name evidence="7" type="ORF">L196_05935</name>
</gene>
<keyword evidence="3 6" id="KW-0812">Transmembrane</keyword>
<feature type="transmembrane region" description="Helical" evidence="6">
    <location>
        <begin position="260"/>
        <end position="277"/>
    </location>
</feature>
<accession>A0AB33Z1V2</accession>
<evidence type="ECO:0000256" key="6">
    <source>
        <dbReference type="RuleBase" id="RU363041"/>
    </source>
</evidence>
<organism evidence="7 8">
    <name type="scientific">Cycloclasticus pugetii</name>
    <dbReference type="NCBI Taxonomy" id="34068"/>
    <lineage>
        <taxon>Bacteria</taxon>
        <taxon>Pseudomonadati</taxon>
        <taxon>Pseudomonadota</taxon>
        <taxon>Gammaproteobacteria</taxon>
        <taxon>Thiotrichales</taxon>
        <taxon>Piscirickettsiaceae</taxon>
        <taxon>Cycloclasticus</taxon>
    </lineage>
</organism>
<evidence type="ECO:0000313" key="7">
    <source>
        <dbReference type="EMBL" id="EPD13158.1"/>
    </source>
</evidence>
<evidence type="ECO:0000256" key="2">
    <source>
        <dbReference type="ARBA" id="ARBA00009142"/>
    </source>
</evidence>
<protein>
    <recommendedName>
        <fullName evidence="6">Probable membrane transporter protein</fullName>
    </recommendedName>
</protein>
<evidence type="ECO:0000256" key="4">
    <source>
        <dbReference type="ARBA" id="ARBA00022989"/>
    </source>
</evidence>
<dbReference type="Proteomes" id="UP000015462">
    <property type="component" value="Unassembled WGS sequence"/>
</dbReference>
<comment type="similarity">
    <text evidence="2 6">Belongs to the 4-toluene sulfonate uptake permease (TSUP) (TC 2.A.102) family.</text>
</comment>
<evidence type="ECO:0000313" key="8">
    <source>
        <dbReference type="Proteomes" id="UP000015462"/>
    </source>
</evidence>
<dbReference type="EMBL" id="ASHL01000004">
    <property type="protein sequence ID" value="EPD13158.1"/>
    <property type="molecule type" value="Genomic_DNA"/>
</dbReference>
<comment type="subcellular location">
    <subcellularLocation>
        <location evidence="6">Cell membrane</location>
        <topology evidence="6">Multi-pass membrane protein</topology>
    </subcellularLocation>
    <subcellularLocation>
        <location evidence="1">Membrane</location>
        <topology evidence="1">Multi-pass membrane protein</topology>
    </subcellularLocation>
</comment>
<keyword evidence="8" id="KW-1185">Reference proteome</keyword>
<dbReference type="PANTHER" id="PTHR43483">
    <property type="entry name" value="MEMBRANE TRANSPORTER PROTEIN HI_0806-RELATED"/>
    <property type="match status" value="1"/>
</dbReference>
<name>A0AB33Z1V2_9GAMM</name>
<reference evidence="7 8" key="1">
    <citation type="journal article" date="2013" name="Genome Announc.">
        <title>Genome Sequence of the Pyrene- and Fluoranthene-Degrading Bacterium Cycloclasticus sp. Strain PY97M.</title>
        <authorList>
            <person name="Cui Z."/>
            <person name="Xu G."/>
            <person name="Li Q."/>
            <person name="Gao W."/>
            <person name="Zheng L."/>
        </authorList>
    </citation>
    <scope>NUCLEOTIDE SEQUENCE [LARGE SCALE GENOMIC DNA]</scope>
    <source>
        <strain evidence="7 8">PY97M</strain>
    </source>
</reference>
<dbReference type="GO" id="GO:0005886">
    <property type="term" value="C:plasma membrane"/>
    <property type="evidence" value="ECO:0007669"/>
    <property type="project" value="UniProtKB-SubCell"/>
</dbReference>
<feature type="transmembrane region" description="Helical" evidence="6">
    <location>
        <begin position="119"/>
        <end position="137"/>
    </location>
</feature>
<feature type="transmembrane region" description="Helical" evidence="6">
    <location>
        <begin position="6"/>
        <end position="26"/>
    </location>
</feature>
<dbReference type="PANTHER" id="PTHR43483:SF3">
    <property type="entry name" value="MEMBRANE TRANSPORTER PROTEIN HI_0806-RELATED"/>
    <property type="match status" value="1"/>
</dbReference>
<keyword evidence="6" id="KW-1003">Cell membrane</keyword>